<dbReference type="EMBL" id="JBHULB010000005">
    <property type="protein sequence ID" value="MFD2585497.1"/>
    <property type="molecule type" value="Genomic_DNA"/>
</dbReference>
<keyword evidence="1" id="KW-0812">Transmembrane</keyword>
<keyword evidence="1" id="KW-1133">Transmembrane helix</keyword>
<feature type="transmembrane region" description="Helical" evidence="1">
    <location>
        <begin position="21"/>
        <end position="43"/>
    </location>
</feature>
<evidence type="ECO:0000256" key="1">
    <source>
        <dbReference type="SAM" id="Phobius"/>
    </source>
</evidence>
<proteinExistence type="predicted"/>
<keyword evidence="3" id="KW-1185">Reference proteome</keyword>
<evidence type="ECO:0000313" key="3">
    <source>
        <dbReference type="Proteomes" id="UP001597526"/>
    </source>
</evidence>
<accession>A0ABW5MQU0</accession>
<name>A0ABW5MQU0_9FLAO</name>
<sequence>MTKKVPHSKLYKIVSKLSNTLNWLLIISTIISLVIIALNNFSITSNPIISLWLSRLLALLGIVFFVLEIIQSQTYHRAELQRKNDFMDNSLKTKLADTNSNEYYTNDDISNGVYKMGVNCFENSFFTKNITSKMLTKQIIYTIVIWIVLWSVILTAPNNVFVEVILLALPFSVANDLRKLCRLNKDVETVFTNFKNIFSATKKSKIEPLIIDNVISYEKSISYNSIPLNSKIFDELNDELSMEWNNIKKEYKIK</sequence>
<protein>
    <recommendedName>
        <fullName evidence="4">ABC transmembrane type-1 domain-containing protein</fullName>
    </recommendedName>
</protein>
<evidence type="ECO:0000313" key="2">
    <source>
        <dbReference type="EMBL" id="MFD2585497.1"/>
    </source>
</evidence>
<comment type="caution">
    <text evidence="2">The sequence shown here is derived from an EMBL/GenBank/DDBJ whole genome shotgun (WGS) entry which is preliminary data.</text>
</comment>
<gene>
    <name evidence="2" type="ORF">ACFSQJ_01070</name>
</gene>
<keyword evidence="1" id="KW-0472">Membrane</keyword>
<reference evidence="3" key="1">
    <citation type="journal article" date="2019" name="Int. J. Syst. Evol. Microbiol.">
        <title>The Global Catalogue of Microorganisms (GCM) 10K type strain sequencing project: providing services to taxonomists for standard genome sequencing and annotation.</title>
        <authorList>
            <consortium name="The Broad Institute Genomics Platform"/>
            <consortium name="The Broad Institute Genome Sequencing Center for Infectious Disease"/>
            <person name="Wu L."/>
            <person name="Ma J."/>
        </authorList>
    </citation>
    <scope>NUCLEOTIDE SEQUENCE [LARGE SCALE GENOMIC DNA]</scope>
    <source>
        <strain evidence="3">KCTC 52368</strain>
    </source>
</reference>
<dbReference type="Proteomes" id="UP001597526">
    <property type="component" value="Unassembled WGS sequence"/>
</dbReference>
<dbReference type="RefSeq" id="WP_377764896.1">
    <property type="nucleotide sequence ID" value="NZ_JBHULB010000005.1"/>
</dbReference>
<feature type="transmembrane region" description="Helical" evidence="1">
    <location>
        <begin position="138"/>
        <end position="154"/>
    </location>
</feature>
<evidence type="ECO:0008006" key="4">
    <source>
        <dbReference type="Google" id="ProtNLM"/>
    </source>
</evidence>
<organism evidence="2 3">
    <name type="scientific">Croceitalea marina</name>
    <dbReference type="NCBI Taxonomy" id="1775166"/>
    <lineage>
        <taxon>Bacteria</taxon>
        <taxon>Pseudomonadati</taxon>
        <taxon>Bacteroidota</taxon>
        <taxon>Flavobacteriia</taxon>
        <taxon>Flavobacteriales</taxon>
        <taxon>Flavobacteriaceae</taxon>
        <taxon>Croceitalea</taxon>
    </lineage>
</organism>
<feature type="transmembrane region" description="Helical" evidence="1">
    <location>
        <begin position="49"/>
        <end position="70"/>
    </location>
</feature>